<dbReference type="PANTHER" id="PTHR42940">
    <property type="entry name" value="ALCOHOL DEHYDROGENASE 1-RELATED"/>
    <property type="match status" value="1"/>
</dbReference>
<accession>A0A0M9ENH6</accession>
<proteinExistence type="inferred from homology"/>
<dbReference type="AlphaFoldDB" id="A0A0M9ENH6"/>
<dbReference type="PANTHER" id="PTHR42940:SF3">
    <property type="entry name" value="ALCOHOL DEHYDROGENASE 1-RELATED"/>
    <property type="match status" value="1"/>
</dbReference>
<evidence type="ECO:0000256" key="2">
    <source>
        <dbReference type="ARBA" id="ARBA00008072"/>
    </source>
</evidence>
<dbReference type="Pfam" id="PF00107">
    <property type="entry name" value="ADH_zinc_N"/>
    <property type="match status" value="1"/>
</dbReference>
<comment type="cofactor">
    <cofactor evidence="1 8">
        <name>Zn(2+)</name>
        <dbReference type="ChEBI" id="CHEBI:29105"/>
    </cofactor>
</comment>
<feature type="domain" description="Enoyl reductase (ER)" evidence="9">
    <location>
        <begin position="25"/>
        <end position="338"/>
    </location>
</feature>
<evidence type="ECO:0000256" key="7">
    <source>
        <dbReference type="ARBA" id="ARBA00023027"/>
    </source>
</evidence>
<keyword evidence="4 8" id="KW-0479">Metal-binding</keyword>
<comment type="similarity">
    <text evidence="2 8">Belongs to the zinc-containing alcohol dehydrogenase family.</text>
</comment>
<dbReference type="InterPro" id="IPR013154">
    <property type="entry name" value="ADH-like_N"/>
</dbReference>
<dbReference type="EMBL" id="JXCE01000669">
    <property type="protein sequence ID" value="KPA36340.1"/>
    <property type="molecule type" value="Genomic_DNA"/>
</dbReference>
<dbReference type="Proteomes" id="UP000037904">
    <property type="component" value="Unassembled WGS sequence"/>
</dbReference>
<dbReference type="Gene3D" id="3.90.180.10">
    <property type="entry name" value="Medium-chain alcohol dehydrogenases, catalytic domain"/>
    <property type="match status" value="1"/>
</dbReference>
<organism evidence="10 11">
    <name type="scientific">Fusarium langsethiae</name>
    <dbReference type="NCBI Taxonomy" id="179993"/>
    <lineage>
        <taxon>Eukaryota</taxon>
        <taxon>Fungi</taxon>
        <taxon>Dikarya</taxon>
        <taxon>Ascomycota</taxon>
        <taxon>Pezizomycotina</taxon>
        <taxon>Sordariomycetes</taxon>
        <taxon>Hypocreomycetidae</taxon>
        <taxon>Hypocreales</taxon>
        <taxon>Nectriaceae</taxon>
        <taxon>Fusarium</taxon>
    </lineage>
</organism>
<dbReference type="GO" id="GO:0008270">
    <property type="term" value="F:zinc ion binding"/>
    <property type="evidence" value="ECO:0007669"/>
    <property type="project" value="InterPro"/>
</dbReference>
<protein>
    <recommendedName>
        <fullName evidence="3">alcohol dehydrogenase</fullName>
        <ecNumber evidence="3">1.1.1.1</ecNumber>
    </recommendedName>
</protein>
<evidence type="ECO:0000313" key="10">
    <source>
        <dbReference type="EMBL" id="KPA36340.1"/>
    </source>
</evidence>
<dbReference type="SUPFAM" id="SSF51735">
    <property type="entry name" value="NAD(P)-binding Rossmann-fold domains"/>
    <property type="match status" value="1"/>
</dbReference>
<dbReference type="EC" id="1.1.1.1" evidence="3"/>
<dbReference type="Pfam" id="PF08240">
    <property type="entry name" value="ADH_N"/>
    <property type="match status" value="1"/>
</dbReference>
<evidence type="ECO:0000256" key="4">
    <source>
        <dbReference type="ARBA" id="ARBA00022723"/>
    </source>
</evidence>
<dbReference type="InterPro" id="IPR036291">
    <property type="entry name" value="NAD(P)-bd_dom_sf"/>
</dbReference>
<evidence type="ECO:0000259" key="9">
    <source>
        <dbReference type="SMART" id="SM00829"/>
    </source>
</evidence>
<keyword evidence="5 8" id="KW-0862">Zinc</keyword>
<dbReference type="Gene3D" id="3.40.50.720">
    <property type="entry name" value="NAD(P)-binding Rossmann-like Domain"/>
    <property type="match status" value="1"/>
</dbReference>
<dbReference type="SUPFAM" id="SSF50129">
    <property type="entry name" value="GroES-like"/>
    <property type="match status" value="1"/>
</dbReference>
<keyword evidence="7" id="KW-0520">NAD</keyword>
<reference evidence="10 11" key="1">
    <citation type="submission" date="2015-04" db="EMBL/GenBank/DDBJ databases">
        <title>The draft genome sequence of Fusarium langsethiae, a T-2/HT-2 mycotoxin producer.</title>
        <authorList>
            <person name="Lysoe E."/>
            <person name="Divon H.H."/>
            <person name="Terzi V."/>
            <person name="Orru L."/>
            <person name="Lamontanara A."/>
            <person name="Kolseth A.-K."/>
            <person name="Frandsen R.J."/>
            <person name="Nielsen K."/>
            <person name="Thrane U."/>
        </authorList>
    </citation>
    <scope>NUCLEOTIDE SEQUENCE [LARGE SCALE GENOMIC DNA]</scope>
    <source>
        <strain evidence="10 11">Fl201059</strain>
    </source>
</reference>
<dbReference type="SMART" id="SM00829">
    <property type="entry name" value="PKS_ER"/>
    <property type="match status" value="1"/>
</dbReference>
<evidence type="ECO:0000256" key="1">
    <source>
        <dbReference type="ARBA" id="ARBA00001947"/>
    </source>
</evidence>
<name>A0A0M9ENH6_FUSLA</name>
<gene>
    <name evidence="10" type="ORF">FLAG1_10901</name>
</gene>
<evidence type="ECO:0000313" key="11">
    <source>
        <dbReference type="Proteomes" id="UP000037904"/>
    </source>
</evidence>
<dbReference type="InterPro" id="IPR002328">
    <property type="entry name" value="ADH_Zn_CS"/>
</dbReference>
<evidence type="ECO:0000256" key="8">
    <source>
        <dbReference type="RuleBase" id="RU361277"/>
    </source>
</evidence>
<evidence type="ECO:0000256" key="3">
    <source>
        <dbReference type="ARBA" id="ARBA00013190"/>
    </source>
</evidence>
<evidence type="ECO:0000256" key="6">
    <source>
        <dbReference type="ARBA" id="ARBA00023002"/>
    </source>
</evidence>
<dbReference type="GO" id="GO:0004022">
    <property type="term" value="F:alcohol dehydrogenase (NAD+) activity"/>
    <property type="evidence" value="ECO:0007669"/>
    <property type="project" value="UniProtKB-EC"/>
</dbReference>
<keyword evidence="6" id="KW-0560">Oxidoreductase</keyword>
<comment type="caution">
    <text evidence="10">The sequence shown here is derived from an EMBL/GenBank/DDBJ whole genome shotgun (WGS) entry which is preliminary data.</text>
</comment>
<evidence type="ECO:0000256" key="5">
    <source>
        <dbReference type="ARBA" id="ARBA00022833"/>
    </source>
</evidence>
<keyword evidence="11" id="KW-1185">Reference proteome</keyword>
<sequence length="340" mass="37583">MDNISPVTAHTSRKQGKMLVLQYDTLDRQVHIDEVCIPRLSNTEVLVRVKFTTLFHSDCLAFHLKSHVDKALTFPITIGHEATGVVEEVGNTVTSFHTGDNVGFHASSGCFAYKKWKAGPNIVRPEGLKGQGSQSYGCISEYAAVDIRRLVKLPTDTNFLTASRVFCAGVKAYNAIMQCDVVAGVWVALIGAGGLGQMTIRYAKAMGLKVFVVDTNSRKLDQAKRLGAEYTINPNQFSNYANDIKKAYNDMPLMLRRGGIRMLVGMINEPLKFDCSDLISGQYIIKGLCAGTTEDVQDCLRFSAKYEIEPVTQLRTMKEIADTFDMMEAGEFLDPITVQL</sequence>
<dbReference type="PROSITE" id="PS00059">
    <property type="entry name" value="ADH_ZINC"/>
    <property type="match status" value="1"/>
</dbReference>
<dbReference type="InterPro" id="IPR011032">
    <property type="entry name" value="GroES-like_sf"/>
</dbReference>
<dbReference type="GO" id="GO:0005737">
    <property type="term" value="C:cytoplasm"/>
    <property type="evidence" value="ECO:0007669"/>
    <property type="project" value="TreeGrafter"/>
</dbReference>
<dbReference type="InterPro" id="IPR013149">
    <property type="entry name" value="ADH-like_C"/>
</dbReference>
<dbReference type="InterPro" id="IPR020843">
    <property type="entry name" value="ER"/>
</dbReference>